<evidence type="ECO:0008006" key="6">
    <source>
        <dbReference type="Google" id="ProtNLM"/>
    </source>
</evidence>
<dbReference type="KEGG" id="caby:Cabys_1656"/>
<dbReference type="Proteomes" id="UP000183868">
    <property type="component" value="Chromosome"/>
</dbReference>
<protein>
    <recommendedName>
        <fullName evidence="6">Cytochrome C Planctomycete-type domain-containing protein</fullName>
    </recommendedName>
</protein>
<keyword evidence="1" id="KW-1133">Transmembrane helix</keyword>
<sequence length="163" mass="18563">MINLLSSKFRNIFNFFRTLIVLTLFSLVIVFCDKNSTNGEKEIVFPETGVSFYEHVQPLFDRTCGFESGCHSPSDEPTSRKQLTYSILVTKSLLLNFTLSSTGEKLIDLNIHQKNPDIAPLYLILAVGYPREQEDLMPPIPREPLNQNQLNGILQWIKEGCPD</sequence>
<name>H1XRD3_CALAY</name>
<dbReference type="InParanoid" id="H1XRD3"/>
<evidence type="ECO:0000313" key="2">
    <source>
        <dbReference type="EMBL" id="APF18405.1"/>
    </source>
</evidence>
<evidence type="ECO:0000313" key="5">
    <source>
        <dbReference type="Proteomes" id="UP000183868"/>
    </source>
</evidence>
<dbReference type="RefSeq" id="WP_006929752.1">
    <property type="nucleotide sequence ID" value="NZ_CM001402.1"/>
</dbReference>
<dbReference type="Proteomes" id="UP000004671">
    <property type="component" value="Chromosome"/>
</dbReference>
<reference evidence="3 4" key="1">
    <citation type="submission" date="2011-09" db="EMBL/GenBank/DDBJ databases">
        <title>The permanent draft genome of Caldithrix abyssi DSM 13497.</title>
        <authorList>
            <consortium name="US DOE Joint Genome Institute (JGI-PGF)"/>
            <person name="Lucas S."/>
            <person name="Han J."/>
            <person name="Lapidus A."/>
            <person name="Bruce D."/>
            <person name="Goodwin L."/>
            <person name="Pitluck S."/>
            <person name="Peters L."/>
            <person name="Kyrpides N."/>
            <person name="Mavromatis K."/>
            <person name="Ivanova N."/>
            <person name="Mikhailova N."/>
            <person name="Chertkov O."/>
            <person name="Detter J.C."/>
            <person name="Tapia R."/>
            <person name="Han C."/>
            <person name="Land M."/>
            <person name="Hauser L."/>
            <person name="Markowitz V."/>
            <person name="Cheng J.-F."/>
            <person name="Hugenholtz P."/>
            <person name="Woyke T."/>
            <person name="Wu D."/>
            <person name="Spring S."/>
            <person name="Brambilla E."/>
            <person name="Klenk H.-P."/>
            <person name="Eisen J.A."/>
        </authorList>
    </citation>
    <scope>NUCLEOTIDE SEQUENCE [LARGE SCALE GENOMIC DNA]</scope>
    <source>
        <strain evidence="3 4">DSM 13497</strain>
    </source>
</reference>
<organism evidence="3 4">
    <name type="scientific">Caldithrix abyssi DSM 13497</name>
    <dbReference type="NCBI Taxonomy" id="880073"/>
    <lineage>
        <taxon>Bacteria</taxon>
        <taxon>Pseudomonadati</taxon>
        <taxon>Calditrichota</taxon>
        <taxon>Calditrichia</taxon>
        <taxon>Calditrichales</taxon>
        <taxon>Calditrichaceae</taxon>
        <taxon>Caldithrix</taxon>
    </lineage>
</organism>
<dbReference type="STRING" id="880073.Cabys_1656"/>
<accession>H1XRD3</accession>
<keyword evidence="4" id="KW-1185">Reference proteome</keyword>
<keyword evidence="1" id="KW-0812">Transmembrane</keyword>
<feature type="transmembrane region" description="Helical" evidence="1">
    <location>
        <begin position="12"/>
        <end position="31"/>
    </location>
</feature>
<dbReference type="HOGENOM" id="CLU_1729220_0_0_0"/>
<proteinExistence type="predicted"/>
<reference evidence="2 5" key="2">
    <citation type="submission" date="2016-11" db="EMBL/GenBank/DDBJ databases">
        <title>Genomic analysis of Caldithrix abyssi and proposal of a novel bacterial phylum Caldithrichaeota.</title>
        <authorList>
            <person name="Kublanov I."/>
            <person name="Sigalova O."/>
            <person name="Gavrilov S."/>
            <person name="Lebedinsky A."/>
            <person name="Ivanova N."/>
            <person name="Daum C."/>
            <person name="Reddy T."/>
            <person name="Klenk H.P."/>
            <person name="Goker M."/>
            <person name="Reva O."/>
            <person name="Miroshnichenko M."/>
            <person name="Kyprides N."/>
            <person name="Woyke T."/>
            <person name="Gelfand M."/>
        </authorList>
    </citation>
    <scope>NUCLEOTIDE SEQUENCE [LARGE SCALE GENOMIC DNA]</scope>
    <source>
        <strain evidence="2 5">LF13</strain>
    </source>
</reference>
<dbReference type="EMBL" id="CM001402">
    <property type="protein sequence ID" value="EHO42414.1"/>
    <property type="molecule type" value="Genomic_DNA"/>
</dbReference>
<evidence type="ECO:0000256" key="1">
    <source>
        <dbReference type="SAM" id="Phobius"/>
    </source>
</evidence>
<dbReference type="AlphaFoldDB" id="H1XRD3"/>
<keyword evidence="1" id="KW-0472">Membrane</keyword>
<evidence type="ECO:0000313" key="4">
    <source>
        <dbReference type="Proteomes" id="UP000004671"/>
    </source>
</evidence>
<evidence type="ECO:0000313" key="3">
    <source>
        <dbReference type="EMBL" id="EHO42414.1"/>
    </source>
</evidence>
<dbReference type="PaxDb" id="880073-Calab_2807"/>
<dbReference type="EMBL" id="CP018099">
    <property type="protein sequence ID" value="APF18405.1"/>
    <property type="molecule type" value="Genomic_DNA"/>
</dbReference>
<gene>
    <name evidence="2" type="ORF">Cabys_1656</name>
    <name evidence="3" type="ORF">Calab_2807</name>
</gene>